<dbReference type="Proteomes" id="UP001310386">
    <property type="component" value="Unassembled WGS sequence"/>
</dbReference>
<feature type="transmembrane region" description="Helical" evidence="8">
    <location>
        <begin position="233"/>
        <end position="256"/>
    </location>
</feature>
<proteinExistence type="predicted"/>
<dbReference type="RefSeq" id="WP_371752689.1">
    <property type="nucleotide sequence ID" value="NZ_JAYJLD010000003.1"/>
</dbReference>
<dbReference type="PANTHER" id="PTHR32196:SF21">
    <property type="entry name" value="ABC TRANSPORTER PERMEASE PROTEIN YPHD-RELATED"/>
    <property type="match status" value="1"/>
</dbReference>
<keyword evidence="10" id="KW-1185">Reference proteome</keyword>
<evidence type="ECO:0000256" key="4">
    <source>
        <dbReference type="ARBA" id="ARBA00022519"/>
    </source>
</evidence>
<name>A0ABU5ZDI7_9BACL</name>
<keyword evidence="4" id="KW-0997">Cell inner membrane</keyword>
<evidence type="ECO:0000256" key="6">
    <source>
        <dbReference type="ARBA" id="ARBA00022989"/>
    </source>
</evidence>
<dbReference type="InterPro" id="IPR001851">
    <property type="entry name" value="ABC_transp_permease"/>
</dbReference>
<protein>
    <submittedName>
        <fullName evidence="9">ABC transporter permease</fullName>
    </submittedName>
</protein>
<dbReference type="CDD" id="cd06579">
    <property type="entry name" value="TM_PBP1_transp_AraH_like"/>
    <property type="match status" value="1"/>
</dbReference>
<evidence type="ECO:0000256" key="8">
    <source>
        <dbReference type="SAM" id="Phobius"/>
    </source>
</evidence>
<evidence type="ECO:0000256" key="7">
    <source>
        <dbReference type="ARBA" id="ARBA00023136"/>
    </source>
</evidence>
<evidence type="ECO:0000256" key="5">
    <source>
        <dbReference type="ARBA" id="ARBA00022692"/>
    </source>
</evidence>
<feature type="transmembrane region" description="Helical" evidence="8">
    <location>
        <begin position="206"/>
        <end position="227"/>
    </location>
</feature>
<feature type="transmembrane region" description="Helical" evidence="8">
    <location>
        <begin position="12"/>
        <end position="31"/>
    </location>
</feature>
<evidence type="ECO:0000256" key="2">
    <source>
        <dbReference type="ARBA" id="ARBA00022448"/>
    </source>
</evidence>
<organism evidence="9 10">
    <name type="scientific">Ferviditalea candida</name>
    <dbReference type="NCBI Taxonomy" id="3108399"/>
    <lineage>
        <taxon>Bacteria</taxon>
        <taxon>Bacillati</taxon>
        <taxon>Bacillota</taxon>
        <taxon>Bacilli</taxon>
        <taxon>Bacillales</taxon>
        <taxon>Paenibacillaceae</taxon>
        <taxon>Ferviditalea</taxon>
    </lineage>
</organism>
<accession>A0ABU5ZDI7</accession>
<feature type="transmembrane region" description="Helical" evidence="8">
    <location>
        <begin position="115"/>
        <end position="134"/>
    </location>
</feature>
<feature type="transmembrane region" description="Helical" evidence="8">
    <location>
        <begin position="64"/>
        <end position="81"/>
    </location>
</feature>
<sequence>MTILKNIYRSKVLLILIAMFVTAAIFVPYFFTLQNLINLVTYASIYAIMAFGMTFVILARELDLSVGAVMAFTGVLLVRLIPYTGVAAAIAAILLVGVIIGMISGFLVSKIRLNSFVVTLSVMFFYNGLALHVADGQPILSQDPFLNWLGNGVTLAVPNQIWLAVILFVVTDYTLRKTKFGRNVYAVGGDEKVAALTGISVNFYKISVFVIAAVASAIGGILLTGMQNSASPIAGSTAALSIVSSVVIGGTSLAGGEGGVTRTVIGLFIFSILDNSLSLLNVSPFHQTLIKGVLLVLVIGWDYYARKVRAAHSLA</sequence>
<evidence type="ECO:0000313" key="9">
    <source>
        <dbReference type="EMBL" id="MEB3100572.1"/>
    </source>
</evidence>
<keyword evidence="7 8" id="KW-0472">Membrane</keyword>
<gene>
    <name evidence="9" type="ORF">VF724_02730</name>
</gene>
<comment type="subcellular location">
    <subcellularLocation>
        <location evidence="1">Cell membrane</location>
        <topology evidence="1">Multi-pass membrane protein</topology>
    </subcellularLocation>
</comment>
<reference evidence="9" key="1">
    <citation type="submission" date="2023-12" db="EMBL/GenBank/DDBJ databases">
        <title>Fervidustalea candida gen. nov., sp. nov., a novel member of the family Paenibacillaceae isolated from a geothermal area.</title>
        <authorList>
            <person name="Li W.-J."/>
            <person name="Jiao J.-Y."/>
            <person name="Chen Y."/>
        </authorList>
    </citation>
    <scope>NUCLEOTIDE SEQUENCE</scope>
    <source>
        <strain evidence="9">SYSU GA230002</strain>
    </source>
</reference>
<dbReference type="PANTHER" id="PTHR32196">
    <property type="entry name" value="ABC TRANSPORTER PERMEASE PROTEIN YPHD-RELATED-RELATED"/>
    <property type="match status" value="1"/>
</dbReference>
<evidence type="ECO:0000256" key="1">
    <source>
        <dbReference type="ARBA" id="ARBA00004651"/>
    </source>
</evidence>
<feature type="transmembrane region" description="Helical" evidence="8">
    <location>
        <begin position="87"/>
        <end position="108"/>
    </location>
</feature>
<feature type="transmembrane region" description="Helical" evidence="8">
    <location>
        <begin position="154"/>
        <end position="175"/>
    </location>
</feature>
<dbReference type="Pfam" id="PF02653">
    <property type="entry name" value="BPD_transp_2"/>
    <property type="match status" value="1"/>
</dbReference>
<keyword evidence="5 8" id="KW-0812">Transmembrane</keyword>
<keyword evidence="2" id="KW-0813">Transport</keyword>
<dbReference type="EMBL" id="JAYJLD010000003">
    <property type="protein sequence ID" value="MEB3100572.1"/>
    <property type="molecule type" value="Genomic_DNA"/>
</dbReference>
<comment type="caution">
    <text evidence="9">The sequence shown here is derived from an EMBL/GenBank/DDBJ whole genome shotgun (WGS) entry which is preliminary data.</text>
</comment>
<evidence type="ECO:0000256" key="3">
    <source>
        <dbReference type="ARBA" id="ARBA00022475"/>
    </source>
</evidence>
<feature type="transmembrane region" description="Helical" evidence="8">
    <location>
        <begin position="37"/>
        <end position="57"/>
    </location>
</feature>
<keyword evidence="3" id="KW-1003">Cell membrane</keyword>
<evidence type="ECO:0000313" key="10">
    <source>
        <dbReference type="Proteomes" id="UP001310386"/>
    </source>
</evidence>
<keyword evidence="6 8" id="KW-1133">Transmembrane helix</keyword>